<protein>
    <submittedName>
        <fullName evidence="1">Uncharacterized protein</fullName>
    </submittedName>
</protein>
<name>M2N128_BAUPA</name>
<dbReference type="KEGG" id="bcom:BAUCODRAFT_33364"/>
<evidence type="ECO:0000313" key="1">
    <source>
        <dbReference type="EMBL" id="EMC97638.1"/>
    </source>
</evidence>
<sequence length="54" mass="6189">MREEHSHPKYSKEGCGHNHETLSAFQILTLMSVRDRRRADDTPFNVLHEGLGIA</sequence>
<dbReference type="GeneID" id="19112109"/>
<dbReference type="Proteomes" id="UP000011761">
    <property type="component" value="Unassembled WGS sequence"/>
</dbReference>
<proteinExistence type="predicted"/>
<dbReference type="AlphaFoldDB" id="M2N128"/>
<evidence type="ECO:0000313" key="2">
    <source>
        <dbReference type="Proteomes" id="UP000011761"/>
    </source>
</evidence>
<dbReference type="HOGENOM" id="CLU_3049974_0_0_1"/>
<dbReference type="RefSeq" id="XP_007675299.1">
    <property type="nucleotide sequence ID" value="XM_007677109.1"/>
</dbReference>
<gene>
    <name evidence="1" type="ORF">BAUCODRAFT_33364</name>
</gene>
<keyword evidence="2" id="KW-1185">Reference proteome</keyword>
<dbReference type="EMBL" id="KB445554">
    <property type="protein sequence ID" value="EMC97638.1"/>
    <property type="molecule type" value="Genomic_DNA"/>
</dbReference>
<organism evidence="1 2">
    <name type="scientific">Baudoinia panamericana (strain UAMH 10762)</name>
    <name type="common">Angels' share fungus</name>
    <name type="synonym">Baudoinia compniacensis (strain UAMH 10762)</name>
    <dbReference type="NCBI Taxonomy" id="717646"/>
    <lineage>
        <taxon>Eukaryota</taxon>
        <taxon>Fungi</taxon>
        <taxon>Dikarya</taxon>
        <taxon>Ascomycota</taxon>
        <taxon>Pezizomycotina</taxon>
        <taxon>Dothideomycetes</taxon>
        <taxon>Dothideomycetidae</taxon>
        <taxon>Mycosphaerellales</taxon>
        <taxon>Teratosphaeriaceae</taxon>
        <taxon>Baudoinia</taxon>
    </lineage>
</organism>
<accession>M2N128</accession>
<reference evidence="1 2" key="1">
    <citation type="journal article" date="2012" name="PLoS Pathog.">
        <title>Diverse lifestyles and strategies of plant pathogenesis encoded in the genomes of eighteen Dothideomycetes fungi.</title>
        <authorList>
            <person name="Ohm R.A."/>
            <person name="Feau N."/>
            <person name="Henrissat B."/>
            <person name="Schoch C.L."/>
            <person name="Horwitz B.A."/>
            <person name="Barry K.W."/>
            <person name="Condon B.J."/>
            <person name="Copeland A.C."/>
            <person name="Dhillon B."/>
            <person name="Glaser F."/>
            <person name="Hesse C.N."/>
            <person name="Kosti I."/>
            <person name="LaButti K."/>
            <person name="Lindquist E.A."/>
            <person name="Lucas S."/>
            <person name="Salamov A.A."/>
            <person name="Bradshaw R.E."/>
            <person name="Ciuffetti L."/>
            <person name="Hamelin R.C."/>
            <person name="Kema G.H.J."/>
            <person name="Lawrence C."/>
            <person name="Scott J.A."/>
            <person name="Spatafora J.W."/>
            <person name="Turgeon B.G."/>
            <person name="de Wit P.J.G.M."/>
            <person name="Zhong S."/>
            <person name="Goodwin S.B."/>
            <person name="Grigoriev I.V."/>
        </authorList>
    </citation>
    <scope>NUCLEOTIDE SEQUENCE [LARGE SCALE GENOMIC DNA]</scope>
    <source>
        <strain evidence="1 2">UAMH 10762</strain>
    </source>
</reference>